<dbReference type="NCBIfam" id="NF005530">
    <property type="entry name" value="PRK07189.1"/>
    <property type="match status" value="1"/>
</dbReference>
<organism evidence="4 5">
    <name type="scientific">Chondromyces crocatus</name>
    <dbReference type="NCBI Taxonomy" id="52"/>
    <lineage>
        <taxon>Bacteria</taxon>
        <taxon>Pseudomonadati</taxon>
        <taxon>Myxococcota</taxon>
        <taxon>Polyangia</taxon>
        <taxon>Polyangiales</taxon>
        <taxon>Polyangiaceae</taxon>
        <taxon>Chondromyces</taxon>
    </lineage>
</organism>
<evidence type="ECO:0000313" key="5">
    <source>
        <dbReference type="Proteomes" id="UP000067626"/>
    </source>
</evidence>
<keyword evidence="1" id="KW-0808">Transferase</keyword>
<dbReference type="GO" id="GO:0016740">
    <property type="term" value="F:transferase activity"/>
    <property type="evidence" value="ECO:0007669"/>
    <property type="project" value="UniProtKB-KW"/>
</dbReference>
<reference evidence="4 5" key="1">
    <citation type="submission" date="2015-07" db="EMBL/GenBank/DDBJ databases">
        <title>Genome analysis of myxobacterium Chondromyces crocatus Cm c5 reveals a high potential for natural compound synthesis and the genetic basis for the loss of fruiting body formation.</title>
        <authorList>
            <person name="Zaburannyi N."/>
            <person name="Bunk B."/>
            <person name="Maier J."/>
            <person name="Overmann J."/>
            <person name="Mueller R."/>
        </authorList>
    </citation>
    <scope>NUCLEOTIDE SEQUENCE [LARGE SCALE GENOMIC DNA]</scope>
    <source>
        <strain evidence="4 5">Cm c5</strain>
    </source>
</reference>
<dbReference type="PATRIC" id="fig|52.7.peg.8933"/>
<dbReference type="Pfam" id="PF01039">
    <property type="entry name" value="Carboxyl_trans"/>
    <property type="match status" value="1"/>
</dbReference>
<accession>A0A0K1ETC9</accession>
<feature type="compositionally biased region" description="Basic and acidic residues" evidence="2">
    <location>
        <begin position="10"/>
        <end position="29"/>
    </location>
</feature>
<protein>
    <submittedName>
        <fullName evidence="4">Malonate decarboxylase subunit beta</fullName>
    </submittedName>
</protein>
<evidence type="ECO:0000256" key="1">
    <source>
        <dbReference type="ARBA" id="ARBA00022679"/>
    </source>
</evidence>
<name>A0A0K1ETC9_CHOCO</name>
<dbReference type="GO" id="GO:2001295">
    <property type="term" value="P:malonyl-CoA biosynthetic process"/>
    <property type="evidence" value="ECO:0007669"/>
    <property type="project" value="TreeGrafter"/>
</dbReference>
<feature type="domain" description="CoA carboxyltransferase N-terminal" evidence="3">
    <location>
        <begin position="12"/>
        <end position="278"/>
    </location>
</feature>
<dbReference type="KEGG" id="ccro:CMC5_081250"/>
<dbReference type="PANTHER" id="PTHR42995">
    <property type="entry name" value="ACETYL-COENZYME A CARBOXYLASE CARBOXYL TRANSFERASE SUBUNIT BETA, CHLOROPLASTIC"/>
    <property type="match status" value="1"/>
</dbReference>
<dbReference type="Gene3D" id="3.90.226.10">
    <property type="entry name" value="2-enoyl-CoA Hydratase, Chain A, domain 1"/>
    <property type="match status" value="1"/>
</dbReference>
<dbReference type="GO" id="GO:0016831">
    <property type="term" value="F:carboxy-lyase activity"/>
    <property type="evidence" value="ECO:0007669"/>
    <property type="project" value="InterPro"/>
</dbReference>
<dbReference type="GO" id="GO:0005975">
    <property type="term" value="P:carbohydrate metabolic process"/>
    <property type="evidence" value="ECO:0007669"/>
    <property type="project" value="InterPro"/>
</dbReference>
<evidence type="ECO:0000313" key="4">
    <source>
        <dbReference type="EMBL" id="AKT43888.1"/>
    </source>
</evidence>
<proteinExistence type="predicted"/>
<dbReference type="NCBIfam" id="TIGR03133">
    <property type="entry name" value="malonate_beta"/>
    <property type="match status" value="1"/>
</dbReference>
<dbReference type="GO" id="GO:0003989">
    <property type="term" value="F:acetyl-CoA carboxylase activity"/>
    <property type="evidence" value="ECO:0007669"/>
    <property type="project" value="TreeGrafter"/>
</dbReference>
<dbReference type="Proteomes" id="UP000067626">
    <property type="component" value="Chromosome"/>
</dbReference>
<dbReference type="InterPro" id="IPR017556">
    <property type="entry name" value="Malonate_beta"/>
</dbReference>
<dbReference type="SUPFAM" id="SSF52096">
    <property type="entry name" value="ClpP/crotonase"/>
    <property type="match status" value="1"/>
</dbReference>
<sequence length="316" mass="34007">MTPPTPSDTRLPDDDGPDMSRPDEARHEPLTPPRPLFLARQSVVEMTARQRAHALLDPGSFRELLDPFERLESPWLARQGIVPQSDDGVVIARGTFGGEQAVVAAIESAFQGGSMGEVSAMKIACALDLARADHEAGRPVRPILFLETGGVRLQEANLGLGIIAEIHAALVALRRLTPVVGILAGPVGCFGGMSLAAALCSHLIVTREARLGMNGPEVIEQEAGIDELDASDRRLVWSLLGGEQRYATGLADALVDDDLDAVKRAVHKAFAHPRGPGHHRTEQIDLYLERLAPLDPSADLTGPTLRTLWPREDDHG</sequence>
<gene>
    <name evidence="4" type="primary">mdcD</name>
    <name evidence="4" type="ORF">CMC5_081250</name>
</gene>
<evidence type="ECO:0000259" key="3">
    <source>
        <dbReference type="PROSITE" id="PS50980"/>
    </source>
</evidence>
<dbReference type="EMBL" id="CP012159">
    <property type="protein sequence ID" value="AKT43888.1"/>
    <property type="molecule type" value="Genomic_DNA"/>
</dbReference>
<dbReference type="InterPro" id="IPR034733">
    <property type="entry name" value="AcCoA_carboxyl_beta"/>
</dbReference>
<dbReference type="GO" id="GO:0006633">
    <property type="term" value="P:fatty acid biosynthetic process"/>
    <property type="evidence" value="ECO:0007669"/>
    <property type="project" value="TreeGrafter"/>
</dbReference>
<keyword evidence="5" id="KW-1185">Reference proteome</keyword>
<dbReference type="AlphaFoldDB" id="A0A0K1ETC9"/>
<dbReference type="PROSITE" id="PS50980">
    <property type="entry name" value="COA_CT_NTER"/>
    <property type="match status" value="1"/>
</dbReference>
<dbReference type="InterPro" id="IPR011762">
    <property type="entry name" value="COA_CT_N"/>
</dbReference>
<feature type="region of interest" description="Disordered" evidence="2">
    <location>
        <begin position="1"/>
        <end position="34"/>
    </location>
</feature>
<dbReference type="InterPro" id="IPR029045">
    <property type="entry name" value="ClpP/crotonase-like_dom_sf"/>
</dbReference>
<evidence type="ECO:0000256" key="2">
    <source>
        <dbReference type="SAM" id="MobiDB-lite"/>
    </source>
</evidence>
<dbReference type="PANTHER" id="PTHR42995:SF1">
    <property type="entry name" value="MALONATE DECARBOXYLASE BETA SUBUNIT"/>
    <property type="match status" value="1"/>
</dbReference>
<dbReference type="STRING" id="52.CMC5_081250"/>